<protein>
    <submittedName>
        <fullName evidence="2">Uncharacterized protein</fullName>
    </submittedName>
</protein>
<feature type="compositionally biased region" description="Basic residues" evidence="1">
    <location>
        <begin position="34"/>
        <end position="44"/>
    </location>
</feature>
<keyword evidence="3" id="KW-1185">Reference proteome</keyword>
<sequence>MIAVQWANYYESELDTYNESVKRLGSHHNESVKRRSSHHKWKKEKKCKTSNPFEKCNNIDNDEKINKHKKKKLFTENPCDNTLIFSGISVTSEDFHSVSNPKVYRQQKGESSSKESTQLHIDTEESNVELSERFPKSRKKNKYKSNSEAEESLALQENNREHRKRKREGTKSSFETSAELSEQEHVINIKKNKHEKKRRKLGINVEKAEPNPKDDCVITGKNIHSVAHLETRKRNVTEIHATDNSITDSFGDFMQIEEEEKKKKKSECVSGEEGANTHHHSLIGISVDVETRNKNEKDRTYRFTIPADFGMKNKKTSHRRKLSLNVNM</sequence>
<comment type="caution">
    <text evidence="2">The sequence shown here is derived from an EMBL/GenBank/DDBJ whole genome shotgun (WGS) entry which is preliminary data.</text>
</comment>
<evidence type="ECO:0000313" key="2">
    <source>
        <dbReference type="EMBL" id="KAJ8882268.1"/>
    </source>
</evidence>
<reference evidence="2 3" key="1">
    <citation type="submission" date="2023-02" db="EMBL/GenBank/DDBJ databases">
        <title>LHISI_Scaffold_Assembly.</title>
        <authorList>
            <person name="Stuart O.P."/>
            <person name="Cleave R."/>
            <person name="Magrath M.J.L."/>
            <person name="Mikheyev A.S."/>
        </authorList>
    </citation>
    <scope>NUCLEOTIDE SEQUENCE [LARGE SCALE GENOMIC DNA]</scope>
    <source>
        <strain evidence="2">Daus_M_001</strain>
        <tissue evidence="2">Leg muscle</tissue>
    </source>
</reference>
<dbReference type="EMBL" id="JARBHB010000006">
    <property type="protein sequence ID" value="KAJ8882268.1"/>
    <property type="molecule type" value="Genomic_DNA"/>
</dbReference>
<feature type="compositionally biased region" description="Polar residues" evidence="1">
    <location>
        <begin position="171"/>
        <end position="180"/>
    </location>
</feature>
<feature type="region of interest" description="Disordered" evidence="1">
    <location>
        <begin position="103"/>
        <end position="181"/>
    </location>
</feature>
<feature type="region of interest" description="Disordered" evidence="1">
    <location>
        <begin position="24"/>
        <end position="44"/>
    </location>
</feature>
<evidence type="ECO:0000256" key="1">
    <source>
        <dbReference type="SAM" id="MobiDB-lite"/>
    </source>
</evidence>
<evidence type="ECO:0000313" key="3">
    <source>
        <dbReference type="Proteomes" id="UP001159363"/>
    </source>
</evidence>
<name>A0ABQ9HD82_9NEOP</name>
<gene>
    <name evidence="2" type="ORF">PR048_018756</name>
</gene>
<organism evidence="2 3">
    <name type="scientific">Dryococelus australis</name>
    <dbReference type="NCBI Taxonomy" id="614101"/>
    <lineage>
        <taxon>Eukaryota</taxon>
        <taxon>Metazoa</taxon>
        <taxon>Ecdysozoa</taxon>
        <taxon>Arthropoda</taxon>
        <taxon>Hexapoda</taxon>
        <taxon>Insecta</taxon>
        <taxon>Pterygota</taxon>
        <taxon>Neoptera</taxon>
        <taxon>Polyneoptera</taxon>
        <taxon>Phasmatodea</taxon>
        <taxon>Verophasmatodea</taxon>
        <taxon>Anareolatae</taxon>
        <taxon>Phasmatidae</taxon>
        <taxon>Eurycanthinae</taxon>
        <taxon>Dryococelus</taxon>
    </lineage>
</organism>
<dbReference type="Proteomes" id="UP001159363">
    <property type="component" value="Chromosome 5"/>
</dbReference>
<proteinExistence type="predicted"/>
<accession>A0ABQ9HD82</accession>